<feature type="active site" evidence="6">
    <location>
        <position position="279"/>
    </location>
</feature>
<proteinExistence type="inferred from homology"/>
<dbReference type="InterPro" id="IPR032456">
    <property type="entry name" value="Peptidase_M48_N"/>
</dbReference>
<dbReference type="InterPro" id="IPR001915">
    <property type="entry name" value="Peptidase_M48"/>
</dbReference>
<evidence type="ECO:0000256" key="7">
    <source>
        <dbReference type="PIRSR" id="PIRSR627057-2"/>
    </source>
</evidence>
<dbReference type="InterPro" id="IPR027057">
    <property type="entry name" value="CAXX_Prtase_1"/>
</dbReference>
<evidence type="ECO:0000256" key="1">
    <source>
        <dbReference type="ARBA" id="ARBA00022670"/>
    </source>
</evidence>
<organism evidence="12 13">
    <name type="scientific">Candidatus Desulfatibia vada</name>
    <dbReference type="NCBI Taxonomy" id="2841696"/>
    <lineage>
        <taxon>Bacteria</taxon>
        <taxon>Pseudomonadati</taxon>
        <taxon>Thermodesulfobacteriota</taxon>
        <taxon>Desulfobacteria</taxon>
        <taxon>Desulfobacterales</taxon>
        <taxon>Desulfobacterales incertae sedis</taxon>
        <taxon>Candidatus Desulfatibia</taxon>
    </lineage>
</organism>
<evidence type="ECO:0000256" key="8">
    <source>
        <dbReference type="RuleBase" id="RU003983"/>
    </source>
</evidence>
<evidence type="ECO:0000313" key="12">
    <source>
        <dbReference type="EMBL" id="MBC8431045.1"/>
    </source>
</evidence>
<feature type="transmembrane region" description="Helical" evidence="9">
    <location>
        <begin position="97"/>
        <end position="117"/>
    </location>
</feature>
<keyword evidence="9" id="KW-0472">Membrane</keyword>
<feature type="transmembrane region" description="Helical" evidence="9">
    <location>
        <begin position="292"/>
        <end position="315"/>
    </location>
</feature>
<dbReference type="EMBL" id="JACNIG010000107">
    <property type="protein sequence ID" value="MBC8431045.1"/>
    <property type="molecule type" value="Genomic_DNA"/>
</dbReference>
<keyword evidence="9" id="KW-0812">Transmembrane</keyword>
<evidence type="ECO:0000259" key="11">
    <source>
        <dbReference type="Pfam" id="PF16491"/>
    </source>
</evidence>
<dbReference type="CDD" id="cd07343">
    <property type="entry name" value="M48A_Zmpste24p_like"/>
    <property type="match status" value="1"/>
</dbReference>
<feature type="binding site" evidence="7">
    <location>
        <position position="282"/>
    </location>
    <ligand>
        <name>Zn(2+)</name>
        <dbReference type="ChEBI" id="CHEBI:29105"/>
        <note>catalytic</note>
    </ligand>
</feature>
<feature type="transmembrane region" description="Helical" evidence="9">
    <location>
        <begin position="6"/>
        <end position="25"/>
    </location>
</feature>
<evidence type="ECO:0000313" key="13">
    <source>
        <dbReference type="Proteomes" id="UP000605201"/>
    </source>
</evidence>
<keyword evidence="9" id="KW-1133">Transmembrane helix</keyword>
<keyword evidence="3 8" id="KW-0378">Hydrolase</keyword>
<name>A0A8J6TQ61_9BACT</name>
<keyword evidence="2 7" id="KW-0479">Metal-binding</keyword>
<keyword evidence="1 8" id="KW-0645">Protease</keyword>
<feature type="transmembrane region" description="Helical" evidence="9">
    <location>
        <begin position="73"/>
        <end position="91"/>
    </location>
</feature>
<dbReference type="Pfam" id="PF01435">
    <property type="entry name" value="Peptidase_M48"/>
    <property type="match status" value="1"/>
</dbReference>
<feature type="domain" description="CAAX prenyl protease 1 N-terminal" evidence="11">
    <location>
        <begin position="30"/>
        <end position="205"/>
    </location>
</feature>
<comment type="caution">
    <text evidence="12">The sequence shown here is derived from an EMBL/GenBank/DDBJ whole genome shotgun (WGS) entry which is preliminary data.</text>
</comment>
<feature type="transmembrane region" description="Helical" evidence="9">
    <location>
        <begin position="327"/>
        <end position="347"/>
    </location>
</feature>
<feature type="transmembrane region" description="Helical" evidence="9">
    <location>
        <begin position="178"/>
        <end position="203"/>
    </location>
</feature>
<dbReference type="AlphaFoldDB" id="A0A8J6TQ61"/>
<evidence type="ECO:0000256" key="9">
    <source>
        <dbReference type="SAM" id="Phobius"/>
    </source>
</evidence>
<feature type="active site" description="Proton donor" evidence="6">
    <location>
        <position position="360"/>
    </location>
</feature>
<dbReference type="Gene3D" id="3.30.2010.10">
    <property type="entry name" value="Metalloproteases ('zincins'), catalytic domain"/>
    <property type="match status" value="1"/>
</dbReference>
<feature type="binding site" evidence="7">
    <location>
        <position position="356"/>
    </location>
    <ligand>
        <name>Zn(2+)</name>
        <dbReference type="ChEBI" id="CHEBI:29105"/>
        <note>catalytic</note>
    </ligand>
</feature>
<dbReference type="GO" id="GO:0004222">
    <property type="term" value="F:metalloendopeptidase activity"/>
    <property type="evidence" value="ECO:0007669"/>
    <property type="project" value="InterPro"/>
</dbReference>
<feature type="binding site" evidence="7">
    <location>
        <position position="278"/>
    </location>
    <ligand>
        <name>Zn(2+)</name>
        <dbReference type="ChEBI" id="CHEBI:29105"/>
        <note>catalytic</note>
    </ligand>
</feature>
<gene>
    <name evidence="12" type="ORF">H8D96_03915</name>
</gene>
<evidence type="ECO:0000256" key="4">
    <source>
        <dbReference type="ARBA" id="ARBA00022833"/>
    </source>
</evidence>
<evidence type="ECO:0000256" key="3">
    <source>
        <dbReference type="ARBA" id="ARBA00022801"/>
    </source>
</evidence>
<evidence type="ECO:0000256" key="5">
    <source>
        <dbReference type="ARBA" id="ARBA00023049"/>
    </source>
</evidence>
<dbReference type="Proteomes" id="UP000605201">
    <property type="component" value="Unassembled WGS sequence"/>
</dbReference>
<dbReference type="GO" id="GO:0071586">
    <property type="term" value="P:CAAX-box protein processing"/>
    <property type="evidence" value="ECO:0007669"/>
    <property type="project" value="InterPro"/>
</dbReference>
<comment type="cofactor">
    <cofactor evidence="7 8">
        <name>Zn(2+)</name>
        <dbReference type="ChEBI" id="CHEBI:29105"/>
    </cofactor>
    <text evidence="7 8">Binds 1 zinc ion per subunit.</text>
</comment>
<dbReference type="PANTHER" id="PTHR10120">
    <property type="entry name" value="CAAX PRENYL PROTEASE 1"/>
    <property type="match status" value="1"/>
</dbReference>
<dbReference type="Pfam" id="PF16491">
    <property type="entry name" value="Peptidase_M48_N"/>
    <property type="match status" value="1"/>
</dbReference>
<reference evidence="12 13" key="1">
    <citation type="submission" date="2020-08" db="EMBL/GenBank/DDBJ databases">
        <title>Bridging the membrane lipid divide: bacteria of the FCB group superphylum have the potential to synthesize archaeal ether lipids.</title>
        <authorList>
            <person name="Villanueva L."/>
            <person name="Von Meijenfeldt F.A.B."/>
            <person name="Westbye A.B."/>
            <person name="Yadav S."/>
            <person name="Hopmans E.C."/>
            <person name="Dutilh B.E."/>
            <person name="Sinninghe Damste J.S."/>
        </authorList>
    </citation>
    <scope>NUCLEOTIDE SEQUENCE [LARGE SCALE GENOMIC DNA]</scope>
    <source>
        <strain evidence="12">NIOZ-UU17</strain>
    </source>
</reference>
<comment type="similarity">
    <text evidence="8">Belongs to the peptidase M48 family.</text>
</comment>
<keyword evidence="4 7" id="KW-0862">Zinc</keyword>
<accession>A0A8J6TQ61</accession>
<evidence type="ECO:0000256" key="6">
    <source>
        <dbReference type="PIRSR" id="PIRSR627057-1"/>
    </source>
</evidence>
<sequence>MISINSFLLAYITIYLVTLALNWTTNRINLKHLEKYGKKVPDAFENMIDEKELQKINRYTLDNIRFQLVQSGFAKFFFLFIILSGILPWLAESLAQTHFLPAGLIFFAFLGLISSAIDLPFDYYHSFVIEDRYGFNTKTLKIWISDLVKSVLVMAVLGTLLLSALLMMVKYAGQNWWLWAWAFFLGFQILMTILYPTVIAPLFNKFTPLNDPDLQSGIEKLATGQSLDIKGIFQMDATRRTRHTNAYFTGLGKAKQIVLFDSLIEAHGPDEILAVLAHEIGHLKKNHIKKQLVLISLVSLVLFFLASKLLTYELLYKSFGFSIMPHYVGLFLVGVLWEPVGFFLAPLGMAISRKFERQADFYSLQILNTAKPLTKALKKMAKDNFSNLQPHPLYVWFNYSHPPLLERIKYLEAFDHNISRNL</sequence>
<evidence type="ECO:0000256" key="2">
    <source>
        <dbReference type="ARBA" id="ARBA00022723"/>
    </source>
</evidence>
<evidence type="ECO:0000259" key="10">
    <source>
        <dbReference type="Pfam" id="PF01435"/>
    </source>
</evidence>
<dbReference type="GO" id="GO:0046872">
    <property type="term" value="F:metal ion binding"/>
    <property type="evidence" value="ECO:0007669"/>
    <property type="project" value="UniProtKB-KW"/>
</dbReference>
<keyword evidence="5 8" id="KW-0482">Metalloprotease</keyword>
<protein>
    <submittedName>
        <fullName evidence="12">M48 family metallopeptidase</fullName>
    </submittedName>
</protein>
<feature type="transmembrane region" description="Helical" evidence="9">
    <location>
        <begin position="151"/>
        <end position="172"/>
    </location>
</feature>
<feature type="domain" description="Peptidase M48" evidence="10">
    <location>
        <begin position="208"/>
        <end position="413"/>
    </location>
</feature>